<accession>A0A410MBD1</accession>
<evidence type="ECO:0008006" key="4">
    <source>
        <dbReference type="Google" id="ProtNLM"/>
    </source>
</evidence>
<evidence type="ECO:0000313" key="2">
    <source>
        <dbReference type="EMBL" id="QAS51966.1"/>
    </source>
</evidence>
<reference evidence="2 3" key="1">
    <citation type="submission" date="2018-01" db="EMBL/GenBank/DDBJ databases">
        <title>The whole genome sequencing and assembly of Halobacillus litoralis ERB031 strain.</title>
        <authorList>
            <person name="Lee S.-J."/>
            <person name="Park M.-K."/>
            <person name="Kim J.-Y."/>
            <person name="Lee Y.-J."/>
            <person name="Yi H."/>
            <person name="Bahn Y.-S."/>
            <person name="Kim J.F."/>
            <person name="Lee D.-W."/>
        </authorList>
    </citation>
    <scope>NUCLEOTIDE SEQUENCE [LARGE SCALE GENOMIC DNA]</scope>
    <source>
        <strain evidence="2 3">ERB 031</strain>
    </source>
</reference>
<dbReference type="KEGG" id="hli:HLI_06900"/>
<name>A0A410MBD1_9BACI</name>
<dbReference type="EMBL" id="CP026118">
    <property type="protein sequence ID" value="QAS51966.1"/>
    <property type="molecule type" value="Genomic_DNA"/>
</dbReference>
<dbReference type="AlphaFoldDB" id="A0A410MBD1"/>
<dbReference type="RefSeq" id="WP_128524145.1">
    <property type="nucleotide sequence ID" value="NZ_CP026118.1"/>
</dbReference>
<proteinExistence type="predicted"/>
<feature type="region of interest" description="Disordered" evidence="1">
    <location>
        <begin position="133"/>
        <end position="155"/>
    </location>
</feature>
<dbReference type="OrthoDB" id="8858565at2"/>
<protein>
    <recommendedName>
        <fullName evidence="4">DUF2188 domain-containing protein</fullName>
    </recommendedName>
</protein>
<dbReference type="Proteomes" id="UP000287756">
    <property type="component" value="Chromosome"/>
</dbReference>
<evidence type="ECO:0000313" key="3">
    <source>
        <dbReference type="Proteomes" id="UP000287756"/>
    </source>
</evidence>
<feature type="compositionally biased region" description="Basic and acidic residues" evidence="1">
    <location>
        <begin position="138"/>
        <end position="155"/>
    </location>
</feature>
<gene>
    <name evidence="2" type="ORF">HLI_06900</name>
</gene>
<evidence type="ECO:0000256" key="1">
    <source>
        <dbReference type="SAM" id="MobiDB-lite"/>
    </source>
</evidence>
<dbReference type="InterPro" id="IPR018691">
    <property type="entry name" value="DUF2188"/>
</dbReference>
<sequence length="155" mass="17651">MPWDTENYPSSLKNLNTPTRKKAIDIANAMIDEGYDENRAIPIATTQAKEWYDNAGKEEINQVKQMSDQALKGRDEEDKQYENRPELLDKGEHVISHEDGWAVKAEDAKKPSSVFEKKEDAVKRAKEIAENKGTQAIIHKENGSIQEKKSYESKS</sequence>
<dbReference type="Pfam" id="PF09954">
    <property type="entry name" value="DUF2188"/>
    <property type="match status" value="1"/>
</dbReference>
<organism evidence="2 3">
    <name type="scientific">Halobacillus litoralis</name>
    <dbReference type="NCBI Taxonomy" id="45668"/>
    <lineage>
        <taxon>Bacteria</taxon>
        <taxon>Bacillati</taxon>
        <taxon>Bacillota</taxon>
        <taxon>Bacilli</taxon>
        <taxon>Bacillales</taxon>
        <taxon>Bacillaceae</taxon>
        <taxon>Halobacillus</taxon>
    </lineage>
</organism>